<dbReference type="Gene3D" id="1.10.238.10">
    <property type="entry name" value="EF-hand"/>
    <property type="match status" value="1"/>
</dbReference>
<comment type="caution">
    <text evidence="7">The sequence shown here is derived from an EMBL/GenBank/DDBJ whole genome shotgun (WGS) entry which is preliminary data.</text>
</comment>
<evidence type="ECO:0000256" key="1">
    <source>
        <dbReference type="ARBA" id="ARBA00010322"/>
    </source>
</evidence>
<dbReference type="NCBIfam" id="NF040713">
    <property type="entry name" value="ZapE"/>
    <property type="match status" value="1"/>
</dbReference>
<evidence type="ECO:0000313" key="7">
    <source>
        <dbReference type="EMBL" id="KAG5175182.1"/>
    </source>
</evidence>
<evidence type="ECO:0000313" key="8">
    <source>
        <dbReference type="Proteomes" id="UP000664859"/>
    </source>
</evidence>
<dbReference type="SUPFAM" id="SSF52540">
    <property type="entry name" value="P-loop containing nucleoside triphosphate hydrolases"/>
    <property type="match status" value="1"/>
</dbReference>
<gene>
    <name evidence="7" type="ORF">JKP88DRAFT_339407</name>
</gene>
<dbReference type="InterPro" id="IPR027417">
    <property type="entry name" value="P-loop_NTPase"/>
</dbReference>
<dbReference type="Proteomes" id="UP000664859">
    <property type="component" value="Unassembled WGS sequence"/>
</dbReference>
<reference evidence="7" key="1">
    <citation type="submission" date="2021-02" db="EMBL/GenBank/DDBJ databases">
        <title>First Annotated Genome of the Yellow-green Alga Tribonema minus.</title>
        <authorList>
            <person name="Mahan K.M."/>
        </authorList>
    </citation>
    <scope>NUCLEOTIDE SEQUENCE</scope>
    <source>
        <strain evidence="7">UTEX B ZZ1240</strain>
    </source>
</reference>
<dbReference type="AlphaFoldDB" id="A0A836C7Q8"/>
<evidence type="ECO:0000259" key="6">
    <source>
        <dbReference type="PROSITE" id="PS50222"/>
    </source>
</evidence>
<proteinExistence type="inferred from homology"/>
<comment type="similarity">
    <text evidence="1">Belongs to the AFG1 ATPase family.</text>
</comment>
<dbReference type="Pfam" id="PF03969">
    <property type="entry name" value="AFG1_ATPase"/>
    <property type="match status" value="1"/>
</dbReference>
<dbReference type="GO" id="GO:0005739">
    <property type="term" value="C:mitochondrion"/>
    <property type="evidence" value="ECO:0007669"/>
    <property type="project" value="TreeGrafter"/>
</dbReference>
<dbReference type="PROSITE" id="PS00018">
    <property type="entry name" value="EF_HAND_1"/>
    <property type="match status" value="1"/>
</dbReference>
<keyword evidence="3" id="KW-0106">Calcium</keyword>
<dbReference type="OrthoDB" id="548867at2759"/>
<dbReference type="InterPro" id="IPR002048">
    <property type="entry name" value="EF_hand_dom"/>
</dbReference>
<dbReference type="InterPro" id="IPR018247">
    <property type="entry name" value="EF_Hand_1_Ca_BS"/>
</dbReference>
<evidence type="ECO:0000256" key="5">
    <source>
        <dbReference type="SAM" id="MobiDB-lite"/>
    </source>
</evidence>
<dbReference type="PANTHER" id="PTHR12169:SF6">
    <property type="entry name" value="AFG1-LIKE ATPASE"/>
    <property type="match status" value="1"/>
</dbReference>
<protein>
    <submittedName>
        <fullName evidence="7">AFG1-like ATPase-domain-containing protein</fullName>
    </submittedName>
</protein>
<accession>A0A836C7Q8</accession>
<dbReference type="Gene3D" id="3.40.50.300">
    <property type="entry name" value="P-loop containing nucleotide triphosphate hydrolases"/>
    <property type="match status" value="1"/>
</dbReference>
<feature type="region of interest" description="Disordered" evidence="5">
    <location>
        <begin position="575"/>
        <end position="594"/>
    </location>
</feature>
<dbReference type="PANTHER" id="PTHR12169">
    <property type="entry name" value="ATPASE N2B"/>
    <property type="match status" value="1"/>
</dbReference>
<sequence>MSEFVRGLANARTIVLRRAGRWSWRQGRKMLPHTGRCLCRQFRLQAGPSALVRLALNRYVSSGATTTGPLEAYEDMVKQGAVMQDSHQVATLVLLQQLSDRLATYKPAGKQERSEGGGGRFFKSLFGICESDRGTEAAGAHESEDMPKGMYMYGGVGTGKTFMMDLFFRHSSVPGDQRQRLHFLDFMMMVHQRMHRFRKDGLAGEELMERVVDEMMAGGWLLCFDEFQVTDIADAMIIRQLFERMWARGLVMVATSNRPPQHLYHNGLQRALFLPFIASLQQRCQVHSLEASSVDYRLIKGADSARTVYVYPDDLAGERAYEQLWVELCRGSRVSPVHLHVQGHDVAVPCAVIAARMARFTFAELCGLPLGAADYGAVAAAFHTVFITRVPRMTLDDINRARRFITLVDTLYERNVKLVCLAECPPTQLFAPPPGAKGRSAMPDEVFAFDRTASRLAEMQGREYLKRCWRPSGPEFLVNFEGQTITEDLLLDVWRRYDLDGDDKLDINELFAIMQDVSELKSGHRNVPEEAVQWTFRAMDPKNQGYINRDMFVRQGLKYGINVWWGGQHNATHGAAAARSDDGEEQPMQRAQSA</sequence>
<evidence type="ECO:0000256" key="2">
    <source>
        <dbReference type="ARBA" id="ARBA00022741"/>
    </source>
</evidence>
<dbReference type="InterPro" id="IPR005654">
    <property type="entry name" value="ATPase_AFG1-like"/>
</dbReference>
<feature type="domain" description="EF-hand" evidence="6">
    <location>
        <begin position="485"/>
        <end position="520"/>
    </location>
</feature>
<dbReference type="PROSITE" id="PS50222">
    <property type="entry name" value="EF_HAND_2"/>
    <property type="match status" value="1"/>
</dbReference>
<name>A0A836C7Q8_9STRA</name>
<dbReference type="GO" id="GO:0005524">
    <property type="term" value="F:ATP binding"/>
    <property type="evidence" value="ECO:0007669"/>
    <property type="project" value="UniProtKB-KW"/>
</dbReference>
<dbReference type="GO" id="GO:0005509">
    <property type="term" value="F:calcium ion binding"/>
    <property type="evidence" value="ECO:0007669"/>
    <property type="project" value="InterPro"/>
</dbReference>
<organism evidence="7 8">
    <name type="scientific">Tribonema minus</name>
    <dbReference type="NCBI Taxonomy" id="303371"/>
    <lineage>
        <taxon>Eukaryota</taxon>
        <taxon>Sar</taxon>
        <taxon>Stramenopiles</taxon>
        <taxon>Ochrophyta</taxon>
        <taxon>PX clade</taxon>
        <taxon>Xanthophyceae</taxon>
        <taxon>Tribonematales</taxon>
        <taxon>Tribonemataceae</taxon>
        <taxon>Tribonema</taxon>
    </lineage>
</organism>
<dbReference type="GO" id="GO:0016887">
    <property type="term" value="F:ATP hydrolysis activity"/>
    <property type="evidence" value="ECO:0007669"/>
    <property type="project" value="InterPro"/>
</dbReference>
<dbReference type="EMBL" id="JAFCMP010000553">
    <property type="protein sequence ID" value="KAG5175182.1"/>
    <property type="molecule type" value="Genomic_DNA"/>
</dbReference>
<dbReference type="InterPro" id="IPR011992">
    <property type="entry name" value="EF-hand-dom_pair"/>
</dbReference>
<evidence type="ECO:0000256" key="3">
    <source>
        <dbReference type="ARBA" id="ARBA00022837"/>
    </source>
</evidence>
<keyword evidence="4" id="KW-0067">ATP-binding</keyword>
<evidence type="ECO:0000256" key="4">
    <source>
        <dbReference type="ARBA" id="ARBA00022840"/>
    </source>
</evidence>
<keyword evidence="2" id="KW-0547">Nucleotide-binding</keyword>
<dbReference type="SUPFAM" id="SSF47473">
    <property type="entry name" value="EF-hand"/>
    <property type="match status" value="1"/>
</dbReference>
<dbReference type="CDD" id="cd00051">
    <property type="entry name" value="EFh"/>
    <property type="match status" value="1"/>
</dbReference>
<keyword evidence="8" id="KW-1185">Reference proteome</keyword>